<dbReference type="InterPro" id="IPR036397">
    <property type="entry name" value="RNaseH_sf"/>
</dbReference>
<keyword evidence="4" id="KW-0548">Nucleotidyltransferase</keyword>
<dbReference type="EMBL" id="LKCM01000118">
    <property type="protein sequence ID" value="KPQ43977.1"/>
    <property type="molecule type" value="Genomic_DNA"/>
</dbReference>
<dbReference type="GO" id="GO:0000166">
    <property type="term" value="F:nucleotide binding"/>
    <property type="evidence" value="ECO:0007669"/>
    <property type="project" value="InterPro"/>
</dbReference>
<dbReference type="GO" id="GO:0003887">
    <property type="term" value="F:DNA-directed DNA polymerase activity"/>
    <property type="evidence" value="ECO:0007669"/>
    <property type="project" value="UniProtKB-KW"/>
</dbReference>
<dbReference type="PANTHER" id="PTHR10322:SF23">
    <property type="entry name" value="DNA POLYMERASE DELTA CATALYTIC SUBUNIT"/>
    <property type="match status" value="1"/>
</dbReference>
<dbReference type="InterPro" id="IPR023211">
    <property type="entry name" value="DNA_pol_palm_dom_sf"/>
</dbReference>
<comment type="similarity">
    <text evidence="1">Belongs to the DNA polymerase type-B family.</text>
</comment>
<dbReference type="InterPro" id="IPR006134">
    <property type="entry name" value="DNA-dir_DNA_pol_B_multi_dom"/>
</dbReference>
<dbReference type="GO" id="GO:0003677">
    <property type="term" value="F:DNA binding"/>
    <property type="evidence" value="ECO:0007669"/>
    <property type="project" value="UniProtKB-KW"/>
</dbReference>
<evidence type="ECO:0000256" key="7">
    <source>
        <dbReference type="ARBA" id="ARBA00049244"/>
    </source>
</evidence>
<dbReference type="AlphaFoldDB" id="A0A0P8CLB7"/>
<dbReference type="Gene3D" id="3.30.420.10">
    <property type="entry name" value="Ribonuclease H-like superfamily/Ribonuclease H"/>
    <property type="match status" value="1"/>
</dbReference>
<dbReference type="CDD" id="cd05531">
    <property type="entry name" value="POLBc_B2"/>
    <property type="match status" value="1"/>
</dbReference>
<dbReference type="SMART" id="SM00486">
    <property type="entry name" value="POLBc"/>
    <property type="match status" value="1"/>
</dbReference>
<feature type="domain" description="DNA-directed DNA polymerase family B multifunctional" evidence="8">
    <location>
        <begin position="534"/>
        <end position="692"/>
    </location>
</feature>
<name>A0A0P8CLB7_9EURY</name>
<dbReference type="Pfam" id="PF00136">
    <property type="entry name" value="DNA_pol_B"/>
    <property type="match status" value="2"/>
</dbReference>
<dbReference type="InterPro" id="IPR006133">
    <property type="entry name" value="DNA-dir_DNA_pol_B_exonuc"/>
</dbReference>
<feature type="domain" description="DNA-directed DNA polymerase family B multifunctional" evidence="8">
    <location>
        <begin position="331"/>
        <end position="476"/>
    </location>
</feature>
<evidence type="ECO:0000256" key="6">
    <source>
        <dbReference type="ARBA" id="ARBA00023125"/>
    </source>
</evidence>
<dbReference type="Gene3D" id="1.10.132.60">
    <property type="entry name" value="DNA polymerase family B, C-terminal domain"/>
    <property type="match status" value="1"/>
</dbReference>
<dbReference type="InterPro" id="IPR043502">
    <property type="entry name" value="DNA/RNA_pol_sf"/>
</dbReference>
<dbReference type="Proteomes" id="UP000050360">
    <property type="component" value="Unassembled WGS sequence"/>
</dbReference>
<dbReference type="InterPro" id="IPR006172">
    <property type="entry name" value="DNA-dir_DNA_pol_B"/>
</dbReference>
<proteinExistence type="inferred from homology"/>
<feature type="domain" description="DNA-directed DNA polymerase family B exonuclease" evidence="9">
    <location>
        <begin position="174"/>
        <end position="224"/>
    </location>
</feature>
<dbReference type="PANTHER" id="PTHR10322">
    <property type="entry name" value="DNA POLYMERASE CATALYTIC SUBUNIT"/>
    <property type="match status" value="1"/>
</dbReference>
<comment type="catalytic activity">
    <reaction evidence="7">
        <text>DNA(n) + a 2'-deoxyribonucleoside 5'-triphosphate = DNA(n+1) + diphosphate</text>
        <dbReference type="Rhea" id="RHEA:22508"/>
        <dbReference type="Rhea" id="RHEA-COMP:17339"/>
        <dbReference type="Rhea" id="RHEA-COMP:17340"/>
        <dbReference type="ChEBI" id="CHEBI:33019"/>
        <dbReference type="ChEBI" id="CHEBI:61560"/>
        <dbReference type="ChEBI" id="CHEBI:173112"/>
        <dbReference type="EC" id="2.7.7.7"/>
    </reaction>
</comment>
<comment type="caution">
    <text evidence="10">The sequence shown here is derived from an EMBL/GenBank/DDBJ whole genome shotgun (WGS) entry which is preliminary data.</text>
</comment>
<keyword evidence="5 10" id="KW-0239">DNA-directed DNA polymerase</keyword>
<dbReference type="Gene3D" id="1.10.287.690">
    <property type="entry name" value="Helix hairpin bin"/>
    <property type="match status" value="1"/>
</dbReference>
<reference evidence="10 11" key="1">
    <citation type="submission" date="2015-09" db="EMBL/GenBank/DDBJ databases">
        <title>A metagenomics-based metabolic model of nitrate-dependent anaerobic oxidation of methane by Methanoperedens-like archaea.</title>
        <authorList>
            <person name="Arshad A."/>
            <person name="Speth D.R."/>
            <person name="De Graaf R.M."/>
            <person name="Op Den Camp H.J."/>
            <person name="Jetten M.S."/>
            <person name="Welte C.U."/>
        </authorList>
    </citation>
    <scope>NUCLEOTIDE SEQUENCE [LARGE SCALE GENOMIC DNA]</scope>
</reference>
<evidence type="ECO:0000313" key="11">
    <source>
        <dbReference type="Proteomes" id="UP000050360"/>
    </source>
</evidence>
<dbReference type="InterPro" id="IPR050240">
    <property type="entry name" value="DNA_pol_type-B"/>
</dbReference>
<evidence type="ECO:0000256" key="1">
    <source>
        <dbReference type="ARBA" id="ARBA00005755"/>
    </source>
</evidence>
<dbReference type="SUPFAM" id="SSF53098">
    <property type="entry name" value="Ribonuclease H-like"/>
    <property type="match status" value="1"/>
</dbReference>
<accession>A0A0P8CLB7</accession>
<evidence type="ECO:0000313" key="10">
    <source>
        <dbReference type="EMBL" id="KPQ43977.1"/>
    </source>
</evidence>
<evidence type="ECO:0000256" key="4">
    <source>
        <dbReference type="ARBA" id="ARBA00022695"/>
    </source>
</evidence>
<evidence type="ECO:0000259" key="9">
    <source>
        <dbReference type="Pfam" id="PF03104"/>
    </source>
</evidence>
<dbReference type="SUPFAM" id="SSF56672">
    <property type="entry name" value="DNA/RNA polymerases"/>
    <property type="match status" value="1"/>
</dbReference>
<evidence type="ECO:0000256" key="2">
    <source>
        <dbReference type="ARBA" id="ARBA00012417"/>
    </source>
</evidence>
<gene>
    <name evidence="10" type="ORF">MPEBLZ_01445</name>
</gene>
<dbReference type="InterPro" id="IPR012337">
    <property type="entry name" value="RNaseH-like_sf"/>
</dbReference>
<dbReference type="InterPro" id="IPR042087">
    <property type="entry name" value="DNA_pol_B_thumb"/>
</dbReference>
<evidence type="ECO:0000256" key="3">
    <source>
        <dbReference type="ARBA" id="ARBA00022679"/>
    </source>
</evidence>
<dbReference type="Pfam" id="PF03104">
    <property type="entry name" value="DNA_pol_B_exo1"/>
    <property type="match status" value="1"/>
</dbReference>
<organism evidence="10 11">
    <name type="scientific">Candidatus Methanoperedens nitratireducens</name>
    <dbReference type="NCBI Taxonomy" id="1392998"/>
    <lineage>
        <taxon>Archaea</taxon>
        <taxon>Methanobacteriati</taxon>
        <taxon>Methanobacteriota</taxon>
        <taxon>Stenosarchaea group</taxon>
        <taxon>Methanomicrobia</taxon>
        <taxon>Methanosarcinales</taxon>
        <taxon>ANME-2 cluster</taxon>
        <taxon>Candidatus Methanoperedentaceae</taxon>
        <taxon>Candidatus Methanoperedens</taxon>
    </lineage>
</organism>
<dbReference type="Gene3D" id="3.90.1600.10">
    <property type="entry name" value="Palm domain of DNA polymerase"/>
    <property type="match status" value="1"/>
</dbReference>
<sequence>MFLLDIRYDPKNSQITKWIKDGKECKPVREVYYPKMYISGKPELLSLIASLPGVKDACFEEKRTWLGSEPEKIISAAIELNSVYKIASMLEAKGCSLYNIDLDPVRQYLLEHSMFPMAKLNGDTSDDSQYALDYEVPELISMELSVMPARDKGIITIDDPISSITLGDIAIGGRSESEMISELNREIIKSDPDLILTDKGDSFDLPYLHHRASLHDIELQLGREKDLLPEGEGRSYFSYGRILYKPKGYLLAGRLHLDRSIFLFREGGLLGLIDLSRITGIPLQELSRLSPGSAVTALQVNQALRDGVLVPWKRNLAEFWKTAEELLIADRGALVIEPKTGLHENAFEVDFTSLFPNIMVKHNISPETVLCTCCPDSEKRVPFTHYNICQQHIGLIPRVLKPLIERRMTYKKRIVEDPSRAEEYEMKQSILKWLLVTSFGYMGFNKARFGRIECHESITAYGRDILLRTIEIADGMGFEILHGIVDSLWVKGRHPENLCEAATKEIGIPLELKGEFRWIVFLPNKSNGVGALNRYYGVMTNGKLKVRGIETRRSDTPRLIRNLQEAMLGKLAEAKTASEFYMKIPEAIEVLREYARKALDNECVLADLIFETHVSRGCDEYRQFNNQMAAMKQLKQEGIETSPGQTIRYIITNHKSRSYQERVIIPELADGNTQYDRAKYYEHLLRAAESILLPSGTLRNGWMRLLEGGLREACVGIEIAIASKVSRRIYISQEPRGQEAFAASSRRIGILSSCDLAQIPNGKNLLQTGQ</sequence>
<dbReference type="EC" id="2.7.7.7" evidence="2"/>
<dbReference type="GO" id="GO:0006261">
    <property type="term" value="P:DNA-templated DNA replication"/>
    <property type="evidence" value="ECO:0007669"/>
    <property type="project" value="TreeGrafter"/>
</dbReference>
<evidence type="ECO:0000259" key="8">
    <source>
        <dbReference type="Pfam" id="PF00136"/>
    </source>
</evidence>
<evidence type="ECO:0000256" key="5">
    <source>
        <dbReference type="ARBA" id="ARBA00022932"/>
    </source>
</evidence>
<protein>
    <recommendedName>
        <fullName evidence="2">DNA-directed DNA polymerase</fullName>
        <ecNumber evidence="2">2.7.7.7</ecNumber>
    </recommendedName>
</protein>
<keyword evidence="3" id="KW-0808">Transferase</keyword>
<dbReference type="PATRIC" id="fig|1719120.3.peg.1566"/>
<keyword evidence="6" id="KW-0238">DNA-binding</keyword>